<keyword evidence="1" id="KW-0472">Membrane</keyword>
<protein>
    <submittedName>
        <fullName evidence="3">Uncharacterized protein</fullName>
    </submittedName>
</protein>
<evidence type="ECO:0000256" key="2">
    <source>
        <dbReference type="SAM" id="SignalP"/>
    </source>
</evidence>
<evidence type="ECO:0000313" key="3">
    <source>
        <dbReference type="EMBL" id="CAH0517083.1"/>
    </source>
</evidence>
<gene>
    <name evidence="3" type="ORF">PBS001_LOCUS3712</name>
</gene>
<dbReference type="EMBL" id="CAKLCB010000224">
    <property type="protein sequence ID" value="CAH0517083.1"/>
    <property type="molecule type" value="Genomic_DNA"/>
</dbReference>
<evidence type="ECO:0000256" key="1">
    <source>
        <dbReference type="SAM" id="Phobius"/>
    </source>
</evidence>
<accession>A0ABN8CX17</accession>
<proteinExistence type="predicted"/>
<keyword evidence="2" id="KW-0732">Signal</keyword>
<evidence type="ECO:0000313" key="4">
    <source>
        <dbReference type="Proteomes" id="UP001158986"/>
    </source>
</evidence>
<feature type="transmembrane region" description="Helical" evidence="1">
    <location>
        <begin position="225"/>
        <end position="243"/>
    </location>
</feature>
<feature type="signal peptide" evidence="2">
    <location>
        <begin position="1"/>
        <end position="24"/>
    </location>
</feature>
<name>A0ABN8CX17_9STRA</name>
<feature type="chain" id="PRO_5045272603" evidence="2">
    <location>
        <begin position="25"/>
        <end position="244"/>
    </location>
</feature>
<keyword evidence="1" id="KW-0812">Transmembrane</keyword>
<organism evidence="3 4">
    <name type="scientific">Peronospora belbahrii</name>
    <dbReference type="NCBI Taxonomy" id="622444"/>
    <lineage>
        <taxon>Eukaryota</taxon>
        <taxon>Sar</taxon>
        <taxon>Stramenopiles</taxon>
        <taxon>Oomycota</taxon>
        <taxon>Peronosporomycetes</taxon>
        <taxon>Peronosporales</taxon>
        <taxon>Peronosporaceae</taxon>
        <taxon>Peronospora</taxon>
    </lineage>
</organism>
<keyword evidence="4" id="KW-1185">Reference proteome</keyword>
<comment type="caution">
    <text evidence="3">The sequence shown here is derived from an EMBL/GenBank/DDBJ whole genome shotgun (WGS) entry which is preliminary data.</text>
</comment>
<reference evidence="3 4" key="1">
    <citation type="submission" date="2021-11" db="EMBL/GenBank/DDBJ databases">
        <authorList>
            <person name="Islam A."/>
            <person name="Islam S."/>
            <person name="Flora M.S."/>
            <person name="Rahman M."/>
            <person name="Ziaur R.M."/>
            <person name="Epstein J.H."/>
            <person name="Hassan M."/>
            <person name="Klassen M."/>
            <person name="Woodard K."/>
            <person name="Webb A."/>
            <person name="Webby R.J."/>
            <person name="El Zowalaty M.E."/>
        </authorList>
    </citation>
    <scope>NUCLEOTIDE SEQUENCE [LARGE SCALE GENOMIC DNA]</scope>
    <source>
        <strain evidence="3">Pbs1</strain>
    </source>
</reference>
<keyword evidence="1" id="KW-1133">Transmembrane helix</keyword>
<dbReference type="Proteomes" id="UP001158986">
    <property type="component" value="Unassembled WGS sequence"/>
</dbReference>
<sequence length="244" mass="25875">MHAISLSMIMVVAITGAAVSTVTAHGMHHSHNVRKLLADMSGLDMTASSLMGEITSATTPEDEEYNCPTVYTCGMAARSHKDYEIDLTDTAYLAANMAEFIVNSSATEEYAECENSCEECEDGIKDPVTGDDVTTSNYQYVCLTNGQKLYFASTASKDKYLSNVNTKPRYLVDSIICENKTCSDAENITVLSAAAEAFTPDLTTVNSSDSSFASDSSDATIVKSSVSLILAIVSGGLAVLAAMA</sequence>